<dbReference type="KEGG" id="ssyi:EKG83_41065"/>
<keyword evidence="1" id="KW-1133">Transmembrane helix</keyword>
<protein>
    <submittedName>
        <fullName evidence="2">Uncharacterized protein</fullName>
    </submittedName>
</protein>
<dbReference type="RefSeq" id="WP_153278753.1">
    <property type="nucleotide sequence ID" value="NZ_CP034550.1"/>
</dbReference>
<keyword evidence="1" id="KW-0472">Membrane</keyword>
<sequence length="405" mass="45572">MARLIDLPWAWWHSPGGWTALALLVVLALGVLLLDRWAVWKLTTTSFSREHFPGREGEDRWAREWQVRSLGVAEHQFALDDVREAEEPVGGTDVVVYRGSLPFVGAGVAYEPWSMVLSLDPAAEGGEVAEVDLVELHEAVTRELVGLGTSASLSPGHRLSGLTACDRVVVSAAELVTRMDDPRAAAVLPDLTERPVEALPPEVVAEVVRRPEEWVRHFRCFRLETWDRALVLTWYLHLGRDDRHLYVEWTPNVLLPVRESYRRIDLPSSAWQPVLGALGRWARLPVTALGRLRHAVAPIPVDWSDDEPTQERYGAARTLRELGAGDELRDYFQLTDLERYAKLVDRQLLRSIGRFLEERGITTTEFMRQATQVENRHVHIEGSVSGAVFIGDRNKVGVGNRGERG</sequence>
<name>A0A5Q0H9W4_SACSY</name>
<organism evidence="2 3">
    <name type="scientific">Saccharothrix syringae</name>
    <name type="common">Nocardiopsis syringae</name>
    <dbReference type="NCBI Taxonomy" id="103733"/>
    <lineage>
        <taxon>Bacteria</taxon>
        <taxon>Bacillati</taxon>
        <taxon>Actinomycetota</taxon>
        <taxon>Actinomycetes</taxon>
        <taxon>Pseudonocardiales</taxon>
        <taxon>Pseudonocardiaceae</taxon>
        <taxon>Saccharothrix</taxon>
    </lineage>
</organism>
<evidence type="ECO:0000256" key="1">
    <source>
        <dbReference type="SAM" id="Phobius"/>
    </source>
</evidence>
<keyword evidence="1" id="KW-0812">Transmembrane</keyword>
<dbReference type="AlphaFoldDB" id="A0A5Q0H9W4"/>
<dbReference type="EMBL" id="CP034550">
    <property type="protein sequence ID" value="QFZ22979.1"/>
    <property type="molecule type" value="Genomic_DNA"/>
</dbReference>
<accession>A0A5Q0H9W4</accession>
<keyword evidence="3" id="KW-1185">Reference proteome</keyword>
<proteinExistence type="predicted"/>
<dbReference type="Proteomes" id="UP000325787">
    <property type="component" value="Chromosome"/>
</dbReference>
<evidence type="ECO:0000313" key="2">
    <source>
        <dbReference type="EMBL" id="QFZ22979.1"/>
    </source>
</evidence>
<gene>
    <name evidence="2" type="ORF">EKG83_41065</name>
</gene>
<evidence type="ECO:0000313" key="3">
    <source>
        <dbReference type="Proteomes" id="UP000325787"/>
    </source>
</evidence>
<feature type="transmembrane region" description="Helical" evidence="1">
    <location>
        <begin position="20"/>
        <end position="39"/>
    </location>
</feature>
<reference evidence="3" key="1">
    <citation type="journal article" date="2021" name="Curr. Microbiol.">
        <title>Complete genome of nocamycin-producing strain Saccharothrix syringae NRRL B-16468 reveals the biosynthetic potential for secondary metabolites.</title>
        <authorList>
            <person name="Mo X."/>
            <person name="Yang S."/>
        </authorList>
    </citation>
    <scope>NUCLEOTIDE SEQUENCE [LARGE SCALE GENOMIC DNA]</scope>
    <source>
        <strain evidence="3">ATCC 51364 / DSM 43886 / JCM 6844 / KCTC 9398 / NBRC 14523 / NRRL B-16468 / INA 2240</strain>
    </source>
</reference>